<keyword evidence="10" id="KW-0472">Membrane</keyword>
<evidence type="ECO:0000256" key="2">
    <source>
        <dbReference type="ARBA" id="ARBA00006739"/>
    </source>
</evidence>
<dbReference type="STRING" id="38772.ENSGAGP00000022251"/>
<keyword evidence="5" id="KW-0808">Transferase</keyword>
<evidence type="ECO:0000313" key="15">
    <source>
        <dbReference type="Proteomes" id="UP000291020"/>
    </source>
</evidence>
<organism evidence="14 15">
    <name type="scientific">Gopherus agassizii</name>
    <name type="common">Agassiz's desert tortoise</name>
    <dbReference type="NCBI Taxonomy" id="38772"/>
    <lineage>
        <taxon>Eukaryota</taxon>
        <taxon>Metazoa</taxon>
        <taxon>Chordata</taxon>
        <taxon>Craniata</taxon>
        <taxon>Vertebrata</taxon>
        <taxon>Euteleostomi</taxon>
        <taxon>Archelosauria</taxon>
        <taxon>Testudinata</taxon>
        <taxon>Testudines</taxon>
        <taxon>Cryptodira</taxon>
        <taxon>Durocryptodira</taxon>
        <taxon>Testudinoidea</taxon>
        <taxon>Testudinidae</taxon>
        <taxon>Gopherus</taxon>
    </lineage>
</organism>
<keyword evidence="9" id="KW-0333">Golgi apparatus</keyword>
<evidence type="ECO:0000256" key="9">
    <source>
        <dbReference type="ARBA" id="ARBA00023034"/>
    </source>
</evidence>
<evidence type="ECO:0000256" key="6">
    <source>
        <dbReference type="ARBA" id="ARBA00022692"/>
    </source>
</evidence>
<dbReference type="Pfam" id="PF00535">
    <property type="entry name" value="Glycos_transf_2"/>
    <property type="match status" value="1"/>
</dbReference>
<keyword evidence="11" id="KW-1015">Disulfide bond</keyword>
<dbReference type="Gene3D" id="3.90.550.10">
    <property type="entry name" value="Spore Coat Polysaccharide Biosynthesis Protein SpsA, Chain A"/>
    <property type="match status" value="1"/>
</dbReference>
<dbReference type="CDD" id="cd00761">
    <property type="entry name" value="Glyco_tranf_GTA_type"/>
    <property type="match status" value="1"/>
</dbReference>
<protein>
    <recommendedName>
        <fullName evidence="13">Glycosyltransferase 2-like domain-containing protein</fullName>
    </recommendedName>
</protein>
<feature type="region of interest" description="Disordered" evidence="12">
    <location>
        <begin position="351"/>
        <end position="372"/>
    </location>
</feature>
<keyword evidence="4" id="KW-0328">Glycosyltransferase</keyword>
<evidence type="ECO:0000256" key="7">
    <source>
        <dbReference type="ARBA" id="ARBA00022968"/>
    </source>
</evidence>
<accession>A0A452I3Z4</accession>
<proteinExistence type="inferred from homology"/>
<keyword evidence="15" id="KW-1185">Reference proteome</keyword>
<dbReference type="SUPFAM" id="SSF53448">
    <property type="entry name" value="Nucleotide-diphospho-sugar transferases"/>
    <property type="match status" value="1"/>
</dbReference>
<name>A0A452I3Z4_9SAUR</name>
<dbReference type="Proteomes" id="UP000291020">
    <property type="component" value="Unassembled WGS sequence"/>
</dbReference>
<comment type="subunit">
    <text evidence="3">Homodimer; disulfide-linked.</text>
</comment>
<dbReference type="InterPro" id="IPR029044">
    <property type="entry name" value="Nucleotide-diphossugar_trans"/>
</dbReference>
<dbReference type="PIRSF" id="PIRSF000474">
    <property type="entry name" value="GM2_GD2_synthase"/>
    <property type="match status" value="1"/>
</dbReference>
<evidence type="ECO:0000256" key="8">
    <source>
        <dbReference type="ARBA" id="ARBA00022989"/>
    </source>
</evidence>
<keyword evidence="6" id="KW-0812">Transmembrane</keyword>
<keyword evidence="8" id="KW-1133">Transmembrane helix</keyword>
<reference evidence="14" key="3">
    <citation type="submission" date="2025-09" db="UniProtKB">
        <authorList>
            <consortium name="Ensembl"/>
        </authorList>
    </citation>
    <scope>IDENTIFICATION</scope>
</reference>
<dbReference type="GO" id="GO:0000139">
    <property type="term" value="C:Golgi membrane"/>
    <property type="evidence" value="ECO:0007669"/>
    <property type="project" value="UniProtKB-SubCell"/>
</dbReference>
<reference evidence="14" key="2">
    <citation type="submission" date="2025-08" db="UniProtKB">
        <authorList>
            <consortium name="Ensembl"/>
        </authorList>
    </citation>
    <scope>IDENTIFICATION</scope>
</reference>
<evidence type="ECO:0000256" key="1">
    <source>
        <dbReference type="ARBA" id="ARBA00004323"/>
    </source>
</evidence>
<dbReference type="AlphaFoldDB" id="A0A452I3Z4"/>
<evidence type="ECO:0000256" key="12">
    <source>
        <dbReference type="SAM" id="MobiDB-lite"/>
    </source>
</evidence>
<dbReference type="Ensembl" id="ENSGAGT00000025361.1">
    <property type="protein sequence ID" value="ENSGAGP00000022251.1"/>
    <property type="gene ID" value="ENSGAGG00000016344.1"/>
</dbReference>
<feature type="domain" description="Glycosyltransferase 2-like" evidence="13">
    <location>
        <begin position="373"/>
        <end position="443"/>
    </location>
</feature>
<evidence type="ECO:0000313" key="14">
    <source>
        <dbReference type="Ensembl" id="ENSGAGP00000022251.1"/>
    </source>
</evidence>
<evidence type="ECO:0000256" key="5">
    <source>
        <dbReference type="ARBA" id="ARBA00022679"/>
    </source>
</evidence>
<dbReference type="PANTHER" id="PTHR15046:SF1">
    <property type="entry name" value="BETA-1,4 N-ACETYLGALACTOSAMINYLTRANSFERASE 1"/>
    <property type="match status" value="1"/>
</dbReference>
<reference evidence="15" key="1">
    <citation type="journal article" date="2017" name="PLoS ONE">
        <title>The Agassiz's desert tortoise genome provides a resource for the conservation of a threatened species.</title>
        <authorList>
            <person name="Tollis M."/>
            <person name="DeNardo D.F."/>
            <person name="Cornelius J.A."/>
            <person name="Dolby G.A."/>
            <person name="Edwards T."/>
            <person name="Henen B.T."/>
            <person name="Karl A.E."/>
            <person name="Murphy R.W."/>
            <person name="Kusumi K."/>
        </authorList>
    </citation>
    <scope>NUCLEOTIDE SEQUENCE [LARGE SCALE GENOMIC DNA]</scope>
</reference>
<comment type="subcellular location">
    <subcellularLocation>
        <location evidence="1">Golgi apparatus membrane</location>
        <topology evidence="1">Single-pass type II membrane protein</topology>
    </subcellularLocation>
</comment>
<sequence length="572" mass="63416">MRLVQKSLCLLLVVTAPLALLYLHVWSPKPYSAVDLRNRPDRVPEQLLGEPLLGPSNKFAHIPFRLKEEIVELLPRNSCSCEVASGGKLPFPKQLFSQLFSLEFATAFGPAELAQIHSSRELEYQSYRQRTQSPAEQLLIVRANSPLEYPAQGVEVRPLRTILIPGLSLQAASRKLYKVTLIATLGTFDVAAIVEGVKAQGEGETRLSLSAIQLDNLNRQLQFVTYTNTLFHPNTADTVQFATDGHQASFTIRIRHAPTPKLYNPGTPGDGGDYNISALVTIATKTFLRYDKLRALIASIRRFYPTVTIIIADDSQHPEPVGGPHIEQYFMPFGKVRSLWRHRRRDLGVQGLGGGGAQVAGPGTDMSPTSSPDTQGWFAGRNLAISQVTTKYVLWVDDDFIFTPRTRVEKLVDVLEKTSLDLVGGGVREITGVTTTYRQKISVQMGGEEGDCLQTRQGYHHLLEGFPGCVVTDGVVNFFLARTAKVLEVGFDPRLSRVAHLEFFIDGLGVLHVGSCADVVVDHASKLKLPWQKSESEKQYAKFRYPTSGDSSVSVKHGLFYFKNRFKCMTSN</sequence>
<evidence type="ECO:0000256" key="3">
    <source>
        <dbReference type="ARBA" id="ARBA00011748"/>
    </source>
</evidence>
<evidence type="ECO:0000259" key="13">
    <source>
        <dbReference type="Pfam" id="PF00535"/>
    </source>
</evidence>
<evidence type="ECO:0000256" key="10">
    <source>
        <dbReference type="ARBA" id="ARBA00023136"/>
    </source>
</evidence>
<dbReference type="GO" id="GO:0008376">
    <property type="term" value="F:acetylgalactosaminyltransferase activity"/>
    <property type="evidence" value="ECO:0007669"/>
    <property type="project" value="TreeGrafter"/>
</dbReference>
<dbReference type="GO" id="GO:0001574">
    <property type="term" value="P:ganglioside biosynthetic process"/>
    <property type="evidence" value="ECO:0007669"/>
    <property type="project" value="TreeGrafter"/>
</dbReference>
<keyword evidence="7" id="KW-0735">Signal-anchor</keyword>
<evidence type="ECO:0000256" key="11">
    <source>
        <dbReference type="ARBA" id="ARBA00023157"/>
    </source>
</evidence>
<dbReference type="InterPro" id="IPR001173">
    <property type="entry name" value="Glyco_trans_2-like"/>
</dbReference>
<comment type="similarity">
    <text evidence="2">Belongs to the glycosyltransferase 2 family.</text>
</comment>
<dbReference type="InterPro" id="IPR011143">
    <property type="entry name" value="GM2_synthase"/>
</dbReference>
<evidence type="ECO:0000256" key="4">
    <source>
        <dbReference type="ARBA" id="ARBA00022676"/>
    </source>
</evidence>
<dbReference type="PANTHER" id="PTHR15046">
    <property type="entry name" value="GLYCO_TRANS_2-LIKE DOMAIN-CONTAINING PROTEIN"/>
    <property type="match status" value="1"/>
</dbReference>